<reference evidence="1" key="1">
    <citation type="journal article" date="2021" name="Proc. Natl. Acad. Sci. U.S.A.">
        <title>A Catalog of Tens of Thousands of Viruses from Human Metagenomes Reveals Hidden Associations with Chronic Diseases.</title>
        <authorList>
            <person name="Tisza M.J."/>
            <person name="Buck C.B."/>
        </authorList>
    </citation>
    <scope>NUCLEOTIDE SEQUENCE</scope>
    <source>
        <strain evidence="1">CtHip2</strain>
    </source>
</reference>
<name>A0A8S5RW17_9CAUD</name>
<proteinExistence type="predicted"/>
<sequence length="29" mass="3557">MYFFIDFGSILLYNLFVIEKRLFKKGKII</sequence>
<accession>A0A8S5RW17</accession>
<organism evidence="1">
    <name type="scientific">Siphoviridae sp. ctHip2</name>
    <dbReference type="NCBI Taxonomy" id="2827830"/>
    <lineage>
        <taxon>Viruses</taxon>
        <taxon>Duplodnaviria</taxon>
        <taxon>Heunggongvirae</taxon>
        <taxon>Uroviricota</taxon>
        <taxon>Caudoviricetes</taxon>
    </lineage>
</organism>
<dbReference type="EMBL" id="BK032497">
    <property type="protein sequence ID" value="DAF42964.1"/>
    <property type="molecule type" value="Genomic_DNA"/>
</dbReference>
<evidence type="ECO:0000313" key="1">
    <source>
        <dbReference type="EMBL" id="DAF42964.1"/>
    </source>
</evidence>
<protein>
    <submittedName>
        <fullName evidence="1">Uncharacterized protein</fullName>
    </submittedName>
</protein>